<comment type="subcellular location">
    <subcellularLocation>
        <location evidence="1 7">Cell membrane</location>
        <topology evidence="1 7">Multi-pass membrane protein</topology>
    </subcellularLocation>
</comment>
<evidence type="ECO:0000256" key="5">
    <source>
        <dbReference type="ARBA" id="ARBA00022989"/>
    </source>
</evidence>
<reference evidence="9 10" key="1">
    <citation type="submission" date="2018-06" db="EMBL/GenBank/DDBJ databases">
        <title>Extensive metabolic versatility and redundancy in microbially diverse, dynamic hydrothermal sediments.</title>
        <authorList>
            <person name="Dombrowski N."/>
            <person name="Teske A."/>
            <person name="Baker B.J."/>
        </authorList>
    </citation>
    <scope>NUCLEOTIDE SEQUENCE [LARGE SCALE GENOMIC DNA]</scope>
    <source>
        <strain evidence="9">B47_G16</strain>
    </source>
</reference>
<dbReference type="InterPro" id="IPR045621">
    <property type="entry name" value="BPD_transp_1_N"/>
</dbReference>
<dbReference type="GO" id="GO:0055085">
    <property type="term" value="P:transmembrane transport"/>
    <property type="evidence" value="ECO:0007669"/>
    <property type="project" value="InterPro"/>
</dbReference>
<feature type="transmembrane region" description="Helical" evidence="7">
    <location>
        <begin position="106"/>
        <end position="129"/>
    </location>
</feature>
<keyword evidence="3" id="KW-1003">Cell membrane</keyword>
<evidence type="ECO:0000259" key="8">
    <source>
        <dbReference type="PROSITE" id="PS50928"/>
    </source>
</evidence>
<feature type="transmembrane region" description="Helical" evidence="7">
    <location>
        <begin position="294"/>
        <end position="321"/>
    </location>
</feature>
<evidence type="ECO:0000313" key="9">
    <source>
        <dbReference type="EMBL" id="RLE08769.1"/>
    </source>
</evidence>
<dbReference type="Gene3D" id="1.10.3720.10">
    <property type="entry name" value="MetI-like"/>
    <property type="match status" value="1"/>
</dbReference>
<feature type="domain" description="ABC transmembrane type-1" evidence="8">
    <location>
        <begin position="102"/>
        <end position="312"/>
    </location>
</feature>
<comment type="similarity">
    <text evidence="7">Belongs to the binding-protein-dependent transport system permease family.</text>
</comment>
<feature type="transmembrane region" description="Helical" evidence="7">
    <location>
        <begin position="248"/>
        <end position="274"/>
    </location>
</feature>
<evidence type="ECO:0000313" key="10">
    <source>
        <dbReference type="Proteomes" id="UP000279422"/>
    </source>
</evidence>
<comment type="caution">
    <text evidence="9">The sequence shown here is derived from an EMBL/GenBank/DDBJ whole genome shotgun (WGS) entry which is preliminary data.</text>
</comment>
<keyword evidence="6 7" id="KW-0472">Membrane</keyword>
<accession>A0A497E339</accession>
<evidence type="ECO:0000256" key="2">
    <source>
        <dbReference type="ARBA" id="ARBA00022448"/>
    </source>
</evidence>
<sequence length="333" mass="37659">MLFYVIRRFIYMIILLFIVSIASFVIIQLPPGDYLTIYLERLHQLSPETRAEDLRSALIVQYGLDKPLYIQYFRWMKNLLHGDLGRSFTYDEPAFKLITERLPLTVALSLATLIFTYIVAIPIGIYSAIHQYSIGDYCFTFIGFIGLSTPNFLLALTLMFLAFKYFGVELGGLFSMEYIQAPWSMAKIIDMINHMWIPIIVIGTAGTAGLIRVMRGCLLDELKKQYVITARAKGIAERTLLFKYPIRVAINPIISTIGWTLPGIGSGEGITAMVLNLPTTGPLLIEALLNEDMYLAGTIIMFLCFLTLIGTFISDLLLVLVDPRIRYEGHGRR</sequence>
<evidence type="ECO:0000256" key="6">
    <source>
        <dbReference type="ARBA" id="ARBA00023136"/>
    </source>
</evidence>
<dbReference type="EMBL" id="QMPZ01000080">
    <property type="protein sequence ID" value="RLE08769.1"/>
    <property type="molecule type" value="Genomic_DNA"/>
</dbReference>
<keyword evidence="4 7" id="KW-0812">Transmembrane</keyword>
<evidence type="ECO:0000256" key="4">
    <source>
        <dbReference type="ARBA" id="ARBA00022692"/>
    </source>
</evidence>
<dbReference type="PROSITE" id="PS50928">
    <property type="entry name" value="ABC_TM1"/>
    <property type="match status" value="1"/>
</dbReference>
<organism evidence="9 10">
    <name type="scientific">Aerophobetes bacterium</name>
    <dbReference type="NCBI Taxonomy" id="2030807"/>
    <lineage>
        <taxon>Bacteria</taxon>
        <taxon>Candidatus Aerophobota</taxon>
    </lineage>
</organism>
<dbReference type="Pfam" id="PF00528">
    <property type="entry name" value="BPD_transp_1"/>
    <property type="match status" value="1"/>
</dbReference>
<feature type="transmembrane region" description="Helical" evidence="7">
    <location>
        <begin position="195"/>
        <end position="214"/>
    </location>
</feature>
<evidence type="ECO:0000256" key="7">
    <source>
        <dbReference type="RuleBase" id="RU363032"/>
    </source>
</evidence>
<dbReference type="CDD" id="cd06261">
    <property type="entry name" value="TM_PBP2"/>
    <property type="match status" value="1"/>
</dbReference>
<feature type="transmembrane region" description="Helical" evidence="7">
    <location>
        <begin position="141"/>
        <end position="166"/>
    </location>
</feature>
<proteinExistence type="inferred from homology"/>
<evidence type="ECO:0000256" key="3">
    <source>
        <dbReference type="ARBA" id="ARBA00022475"/>
    </source>
</evidence>
<evidence type="ECO:0000256" key="1">
    <source>
        <dbReference type="ARBA" id="ARBA00004651"/>
    </source>
</evidence>
<gene>
    <name evidence="9" type="ORF">DRJ00_05740</name>
</gene>
<dbReference type="PANTHER" id="PTHR30465:SF43">
    <property type="entry name" value="OLIGOPEPTIDE ABC TRANSPORTER, PERMEASE PROTEIN"/>
    <property type="match status" value="1"/>
</dbReference>
<keyword evidence="5 7" id="KW-1133">Transmembrane helix</keyword>
<dbReference type="SUPFAM" id="SSF161098">
    <property type="entry name" value="MetI-like"/>
    <property type="match status" value="1"/>
</dbReference>
<dbReference type="AlphaFoldDB" id="A0A497E339"/>
<dbReference type="PANTHER" id="PTHR30465">
    <property type="entry name" value="INNER MEMBRANE ABC TRANSPORTER"/>
    <property type="match status" value="1"/>
</dbReference>
<name>A0A497E339_UNCAE</name>
<dbReference type="Proteomes" id="UP000279422">
    <property type="component" value="Unassembled WGS sequence"/>
</dbReference>
<dbReference type="InterPro" id="IPR035906">
    <property type="entry name" value="MetI-like_sf"/>
</dbReference>
<dbReference type="GO" id="GO:0005886">
    <property type="term" value="C:plasma membrane"/>
    <property type="evidence" value="ECO:0007669"/>
    <property type="project" value="UniProtKB-SubCell"/>
</dbReference>
<dbReference type="Pfam" id="PF19300">
    <property type="entry name" value="BPD_transp_1_N"/>
    <property type="match status" value="1"/>
</dbReference>
<protein>
    <submittedName>
        <fullName evidence="9">ABC transporter permease</fullName>
    </submittedName>
</protein>
<feature type="transmembrane region" description="Helical" evidence="7">
    <location>
        <begin position="9"/>
        <end position="29"/>
    </location>
</feature>
<dbReference type="InterPro" id="IPR000515">
    <property type="entry name" value="MetI-like"/>
</dbReference>
<keyword evidence="2 7" id="KW-0813">Transport</keyword>